<accession>A0ABD2Q7Y2</accession>
<evidence type="ECO:0000313" key="2">
    <source>
        <dbReference type="EMBL" id="KAL3315573.1"/>
    </source>
</evidence>
<reference evidence="2 3" key="1">
    <citation type="submission" date="2024-11" db="EMBL/GenBank/DDBJ databases">
        <title>Adaptive evolution of stress response genes in parasites aligns with host niche diversity.</title>
        <authorList>
            <person name="Hahn C."/>
            <person name="Resl P."/>
        </authorList>
    </citation>
    <scope>NUCLEOTIDE SEQUENCE [LARGE SCALE GENOMIC DNA]</scope>
    <source>
        <strain evidence="2">EGGRZ-B1_66</strain>
        <tissue evidence="2">Body</tissue>
    </source>
</reference>
<dbReference type="Proteomes" id="UP001626550">
    <property type="component" value="Unassembled WGS sequence"/>
</dbReference>
<feature type="compositionally biased region" description="Basic and acidic residues" evidence="1">
    <location>
        <begin position="41"/>
        <end position="60"/>
    </location>
</feature>
<evidence type="ECO:0000256" key="1">
    <source>
        <dbReference type="SAM" id="MobiDB-lite"/>
    </source>
</evidence>
<comment type="caution">
    <text evidence="2">The sequence shown here is derived from an EMBL/GenBank/DDBJ whole genome shotgun (WGS) entry which is preliminary data.</text>
</comment>
<proteinExistence type="predicted"/>
<gene>
    <name evidence="2" type="ORF">Ciccas_005791</name>
</gene>
<feature type="compositionally biased region" description="Basic and acidic residues" evidence="1">
    <location>
        <begin position="67"/>
        <end position="90"/>
    </location>
</feature>
<sequence>MIIEEELSDCAPPNKELFERVKKISQPVAPVEHCEEVKEMVHDVEPRPEQDQVPRTEHMAETSSHLHGKETEPNHGTMTEHVEETEENKQWHQTSVHSWTQQNQGSTTEYVEEAKMSNGVHSEGRPKKRCSMTVTPIGNAKRGSQDQGPAKTGFWSKLFSSSVCECCRYPHCLASECNLVVFPPG</sequence>
<dbReference type="AlphaFoldDB" id="A0ABD2Q7Y2"/>
<name>A0ABD2Q7Y2_9PLAT</name>
<feature type="region of interest" description="Disordered" evidence="1">
    <location>
        <begin position="41"/>
        <end position="107"/>
    </location>
</feature>
<protein>
    <submittedName>
        <fullName evidence="2">Uncharacterized protein</fullName>
    </submittedName>
</protein>
<feature type="compositionally biased region" description="Polar residues" evidence="1">
    <location>
        <begin position="91"/>
        <end position="107"/>
    </location>
</feature>
<keyword evidence="3" id="KW-1185">Reference proteome</keyword>
<organism evidence="2 3">
    <name type="scientific">Cichlidogyrus casuarinus</name>
    <dbReference type="NCBI Taxonomy" id="1844966"/>
    <lineage>
        <taxon>Eukaryota</taxon>
        <taxon>Metazoa</taxon>
        <taxon>Spiralia</taxon>
        <taxon>Lophotrochozoa</taxon>
        <taxon>Platyhelminthes</taxon>
        <taxon>Monogenea</taxon>
        <taxon>Monopisthocotylea</taxon>
        <taxon>Dactylogyridea</taxon>
        <taxon>Ancyrocephalidae</taxon>
        <taxon>Cichlidogyrus</taxon>
    </lineage>
</organism>
<evidence type="ECO:0000313" key="3">
    <source>
        <dbReference type="Proteomes" id="UP001626550"/>
    </source>
</evidence>
<dbReference type="EMBL" id="JBJKFK010000717">
    <property type="protein sequence ID" value="KAL3315573.1"/>
    <property type="molecule type" value="Genomic_DNA"/>
</dbReference>